<dbReference type="GO" id="GO:0005886">
    <property type="term" value="C:plasma membrane"/>
    <property type="evidence" value="ECO:0007669"/>
    <property type="project" value="TreeGrafter"/>
</dbReference>
<reference evidence="8" key="1">
    <citation type="submission" date="2019-10" db="EMBL/GenBank/DDBJ databases">
        <title>Draft genome sequence of Panacibacter sp. KCS-6.</title>
        <authorList>
            <person name="Yim K.J."/>
        </authorList>
    </citation>
    <scope>NUCLEOTIDE SEQUENCE</scope>
    <source>
        <strain evidence="8">KCS-6</strain>
    </source>
</reference>
<dbReference type="NCBIfam" id="TIGR04131">
    <property type="entry name" value="Bac_Flav_CTERM"/>
    <property type="match status" value="1"/>
</dbReference>
<protein>
    <submittedName>
        <fullName evidence="8">PKD domain-containing protein</fullName>
    </submittedName>
</protein>
<keyword evidence="4" id="KW-1133">Transmembrane helix</keyword>
<dbReference type="PANTHER" id="PTHR46730">
    <property type="entry name" value="POLYCYSTIN-1"/>
    <property type="match status" value="1"/>
</dbReference>
<dbReference type="AlphaFoldDB" id="A0A8J8FEM8"/>
<feature type="domain" description="PKD" evidence="7">
    <location>
        <begin position="470"/>
        <end position="530"/>
    </location>
</feature>
<evidence type="ECO:0000256" key="6">
    <source>
        <dbReference type="SAM" id="SignalP"/>
    </source>
</evidence>
<feature type="domain" description="PKD" evidence="7">
    <location>
        <begin position="109"/>
        <end position="195"/>
    </location>
</feature>
<dbReference type="InterPro" id="IPR000601">
    <property type="entry name" value="PKD_dom"/>
</dbReference>
<dbReference type="SMART" id="SM00089">
    <property type="entry name" value="PKD"/>
    <property type="match status" value="7"/>
</dbReference>
<feature type="domain" description="PKD" evidence="7">
    <location>
        <begin position="27"/>
        <end position="93"/>
    </location>
</feature>
<dbReference type="FunFam" id="2.60.40.10:FF:000270">
    <property type="entry name" value="Cell surface protein"/>
    <property type="match status" value="1"/>
</dbReference>
<dbReference type="InterPro" id="IPR026341">
    <property type="entry name" value="T9SS_type_B"/>
</dbReference>
<evidence type="ECO:0000256" key="3">
    <source>
        <dbReference type="ARBA" id="ARBA00022737"/>
    </source>
</evidence>
<feature type="domain" description="PKD" evidence="7">
    <location>
        <begin position="529"/>
        <end position="608"/>
    </location>
</feature>
<dbReference type="GO" id="GO:0005261">
    <property type="term" value="F:monoatomic cation channel activity"/>
    <property type="evidence" value="ECO:0007669"/>
    <property type="project" value="TreeGrafter"/>
</dbReference>
<comment type="subcellular location">
    <subcellularLocation>
        <location evidence="1">Membrane</location>
        <topology evidence="1">Multi-pass membrane protein</topology>
    </subcellularLocation>
</comment>
<evidence type="ECO:0000313" key="9">
    <source>
        <dbReference type="Proteomes" id="UP000598971"/>
    </source>
</evidence>
<keyword evidence="6" id="KW-0732">Signal</keyword>
<comment type="caution">
    <text evidence="8">The sequence shown here is derived from an EMBL/GenBank/DDBJ whole genome shotgun (WGS) entry which is preliminary data.</text>
</comment>
<evidence type="ECO:0000256" key="4">
    <source>
        <dbReference type="ARBA" id="ARBA00022989"/>
    </source>
</evidence>
<gene>
    <name evidence="8" type="ORF">GD597_06960</name>
</gene>
<evidence type="ECO:0000256" key="5">
    <source>
        <dbReference type="ARBA" id="ARBA00023136"/>
    </source>
</evidence>
<feature type="domain" description="PKD" evidence="7">
    <location>
        <begin position="376"/>
        <end position="438"/>
    </location>
</feature>
<keyword evidence="2" id="KW-0812">Transmembrane</keyword>
<dbReference type="Proteomes" id="UP000598971">
    <property type="component" value="Unassembled WGS sequence"/>
</dbReference>
<name>A0A8J8FEM8_9BACT</name>
<dbReference type="CDD" id="cd00146">
    <property type="entry name" value="PKD"/>
    <property type="match status" value="7"/>
</dbReference>
<dbReference type="GO" id="GO:0006816">
    <property type="term" value="P:calcium ion transport"/>
    <property type="evidence" value="ECO:0007669"/>
    <property type="project" value="TreeGrafter"/>
</dbReference>
<dbReference type="Pfam" id="PF13585">
    <property type="entry name" value="CHU_C"/>
    <property type="match status" value="1"/>
</dbReference>
<dbReference type="InterPro" id="IPR035986">
    <property type="entry name" value="PKD_dom_sf"/>
</dbReference>
<feature type="domain" description="PKD" evidence="7">
    <location>
        <begin position="194"/>
        <end position="259"/>
    </location>
</feature>
<dbReference type="RefSeq" id="WP_171607118.1">
    <property type="nucleotide sequence ID" value="NZ_WHPF01000004.1"/>
</dbReference>
<feature type="chain" id="PRO_5035172110" evidence="6">
    <location>
        <begin position="26"/>
        <end position="942"/>
    </location>
</feature>
<evidence type="ECO:0000259" key="7">
    <source>
        <dbReference type="PROSITE" id="PS50093"/>
    </source>
</evidence>
<dbReference type="Gene3D" id="2.60.40.10">
    <property type="entry name" value="Immunoglobulins"/>
    <property type="match status" value="7"/>
</dbReference>
<sequence length="942" mass="101968">MISKKLNIGYLFLLLVMFTGFSVFAQPVADFSSNVNKACSGTAIQFTDLSTGNPTSWLWDFGNGETSTQQNPLAVFGDAGVFTVKLVVSNGNGIDSVIKLNTISIDSIPQTGFIISKNTGCTPLRVFFEDTSHAGGPIIKWLWDFGDGNTDINPITSHTYTNEGIYSPQLITENANGCRDTLQLSSFIQTAAKPVASFYAVPLSACATDPFNFFNTTTGAATSYLWSFGDGDTSTRRNPNHFYQASNYMTVTLVANNKVCADTSTIVDYVYVKPPFVKMRTILDCNSPYTRSFEAKIIDAISFKWDFGDGFTSTDTFPVHTFTSPGSYLVKLLAAGAECAYRDTATIHIIDEKPDFSVSFPNAIVCRNDTVIFDATGLQAGNIQSYTWSYGDGIIEKINAGSQAKHVYSKNGSFFPTLITKDLNGCNDTAITTIQIEVYGPSASFKNDSLICLTKLATFSDQSVNDGIHPIIAWQWDYGDGLVETYDAPPFQHNYTSPALYTVALKVTDNIGCADTVSSTQAIIVSERPVANFSISDTIACFGQAVQFNNTSSATIPIISYTWNFGDNTTASTQNANYIYKNTGTFQVALELINQNGCVDSLIKQVTVIASPNVDAGVDSFLCAGQSIVLNGNGANLYNWVPDNSLSCTACASPVATPLISSKYFLTGIDTTSGCPYNDSVFVLVKQPFNVSVNKSIDTVCIGNTIQLAASGAELYNWSPPEGLNAVNIANPLASPVNTSLYTVTGRDDKNCFTDSKTIQVIAAPLPVFDIIDNNVTFPAGTSFVIRTSNSPDVVSWKWSPATDLSCIDCAQPTTKANKSIQYTGIASTAFGCSASDKINVIGICKDELVFVPNTFSPNGDNINDKFYPRGAGFYQIKSMRIFNRSGQLVFEKLHFAANNAAEGWDGTYRSKKLGADVFLFFIEIICNDGKMYTLKGDITLL</sequence>
<evidence type="ECO:0000256" key="2">
    <source>
        <dbReference type="ARBA" id="ARBA00022692"/>
    </source>
</evidence>
<evidence type="ECO:0000256" key="1">
    <source>
        <dbReference type="ARBA" id="ARBA00004141"/>
    </source>
</evidence>
<dbReference type="EMBL" id="WHPF01000004">
    <property type="protein sequence ID" value="NNV55192.1"/>
    <property type="molecule type" value="Genomic_DNA"/>
</dbReference>
<keyword evidence="5" id="KW-0472">Membrane</keyword>
<dbReference type="PROSITE" id="PS50093">
    <property type="entry name" value="PKD"/>
    <property type="match status" value="7"/>
</dbReference>
<dbReference type="PANTHER" id="PTHR46730:SF1">
    <property type="entry name" value="PLAT DOMAIN-CONTAINING PROTEIN"/>
    <property type="match status" value="1"/>
</dbReference>
<dbReference type="SUPFAM" id="SSF49299">
    <property type="entry name" value="PKD domain"/>
    <property type="match status" value="7"/>
</dbReference>
<accession>A0A8J8FEM8</accession>
<feature type="domain" description="PKD" evidence="7">
    <location>
        <begin position="299"/>
        <end position="335"/>
    </location>
</feature>
<dbReference type="InterPro" id="IPR013783">
    <property type="entry name" value="Ig-like_fold"/>
</dbReference>
<dbReference type="Pfam" id="PF18911">
    <property type="entry name" value="PKD_4"/>
    <property type="match status" value="7"/>
</dbReference>
<keyword evidence="3" id="KW-0677">Repeat</keyword>
<evidence type="ECO:0000313" key="8">
    <source>
        <dbReference type="EMBL" id="NNV55192.1"/>
    </source>
</evidence>
<proteinExistence type="predicted"/>
<feature type="signal peptide" evidence="6">
    <location>
        <begin position="1"/>
        <end position="25"/>
    </location>
</feature>
<organism evidence="8 9">
    <name type="scientific">Limnovirga soli</name>
    <dbReference type="NCBI Taxonomy" id="2656915"/>
    <lineage>
        <taxon>Bacteria</taxon>
        <taxon>Pseudomonadati</taxon>
        <taxon>Bacteroidota</taxon>
        <taxon>Chitinophagia</taxon>
        <taxon>Chitinophagales</taxon>
        <taxon>Chitinophagaceae</taxon>
        <taxon>Limnovirga</taxon>
    </lineage>
</organism>
<keyword evidence="9" id="KW-1185">Reference proteome</keyword>
<dbReference type="InterPro" id="IPR022409">
    <property type="entry name" value="PKD/Chitinase_dom"/>
</dbReference>